<dbReference type="AlphaFoldDB" id="A0A1D8UQF8"/>
<dbReference type="PANTHER" id="PTHR34653:SF1">
    <property type="entry name" value="FLAGELLAR HOOK-BASAL BODY COMPLEX PROTEIN FLIE"/>
    <property type="match status" value="1"/>
</dbReference>
<dbReference type="NCBIfam" id="TIGR00205">
    <property type="entry name" value="fliE"/>
    <property type="match status" value="1"/>
</dbReference>
<name>A0A1D8UQF8_9PROT</name>
<dbReference type="RefSeq" id="WP_070401738.1">
    <property type="nucleotide sequence ID" value="NZ_BJVW01000004.1"/>
</dbReference>
<comment type="similarity">
    <text evidence="2 4">Belongs to the FliE family.</text>
</comment>
<organism evidence="6 7">
    <name type="scientific">Kozakia baliensis</name>
    <dbReference type="NCBI Taxonomy" id="153496"/>
    <lineage>
        <taxon>Bacteria</taxon>
        <taxon>Pseudomonadati</taxon>
        <taxon>Pseudomonadota</taxon>
        <taxon>Alphaproteobacteria</taxon>
        <taxon>Acetobacterales</taxon>
        <taxon>Acetobacteraceae</taxon>
        <taxon>Kozakia</taxon>
    </lineage>
</organism>
<dbReference type="OrthoDB" id="8481852at2"/>
<reference evidence="6 7" key="1">
    <citation type="journal article" date="2016" name="Microb. Cell Fact.">
        <title>Dissection of exopolysaccharide biosynthesis in Kozakia baliensis.</title>
        <authorList>
            <person name="Brandt J.U."/>
            <person name="Jakob F."/>
            <person name="Behr J."/>
            <person name="Geissler A.J."/>
            <person name="Vogel R.F."/>
        </authorList>
    </citation>
    <scope>NUCLEOTIDE SEQUENCE [LARGE SCALE GENOMIC DNA]</scope>
    <source>
        <strain evidence="6 7">DSM 14400</strain>
    </source>
</reference>
<dbReference type="STRING" id="153496.A0U89_00630"/>
<comment type="subcellular location">
    <subcellularLocation>
        <location evidence="1 4">Bacterial flagellum basal body</location>
    </subcellularLocation>
</comment>
<proteinExistence type="inferred from homology"/>
<evidence type="ECO:0000313" key="7">
    <source>
        <dbReference type="Proteomes" id="UP000179145"/>
    </source>
</evidence>
<keyword evidence="6" id="KW-0282">Flagellum</keyword>
<dbReference type="PRINTS" id="PR01006">
    <property type="entry name" value="FLGHOOKFLIE"/>
</dbReference>
<keyword evidence="7" id="KW-1185">Reference proteome</keyword>
<keyword evidence="6" id="KW-0966">Cell projection</keyword>
<protein>
    <recommendedName>
        <fullName evidence="4 5">Flagellar hook-basal body complex protein FliE</fullName>
    </recommendedName>
</protein>
<dbReference type="GO" id="GO:0003774">
    <property type="term" value="F:cytoskeletal motor activity"/>
    <property type="evidence" value="ECO:0007669"/>
    <property type="project" value="InterPro"/>
</dbReference>
<dbReference type="GO" id="GO:0009425">
    <property type="term" value="C:bacterial-type flagellum basal body"/>
    <property type="evidence" value="ECO:0007669"/>
    <property type="project" value="UniProtKB-SubCell"/>
</dbReference>
<evidence type="ECO:0000256" key="3">
    <source>
        <dbReference type="ARBA" id="ARBA00023143"/>
    </source>
</evidence>
<accession>A0A1D8UQF8</accession>
<dbReference type="GO" id="GO:0071973">
    <property type="term" value="P:bacterial-type flagellum-dependent cell motility"/>
    <property type="evidence" value="ECO:0007669"/>
    <property type="project" value="InterPro"/>
</dbReference>
<evidence type="ECO:0000313" key="6">
    <source>
        <dbReference type="EMBL" id="AOX15880.1"/>
    </source>
</evidence>
<dbReference type="GO" id="GO:0005198">
    <property type="term" value="F:structural molecule activity"/>
    <property type="evidence" value="ECO:0007669"/>
    <property type="project" value="UniProtKB-UniRule"/>
</dbReference>
<sequence length="106" mass="11226">MDFIGNISQAHNAYSQAARRLGNNEGDTASSGNSVSDFGSVLHQAVNGVVESGHEAERQAAQGIKGGGDMTQIVTAVSNAQLALQTTTVLRDRFVQAYQDVMRMSI</sequence>
<dbReference type="EMBL" id="CP014674">
    <property type="protein sequence ID" value="AOX15880.1"/>
    <property type="molecule type" value="Genomic_DNA"/>
</dbReference>
<dbReference type="Pfam" id="PF02049">
    <property type="entry name" value="FliE"/>
    <property type="match status" value="1"/>
</dbReference>
<gene>
    <name evidence="4" type="primary">fliE</name>
    <name evidence="6" type="ORF">A0U89_00630</name>
</gene>
<dbReference type="Proteomes" id="UP000179145">
    <property type="component" value="Chromosome"/>
</dbReference>
<dbReference type="KEGG" id="kba:A0U89_00630"/>
<evidence type="ECO:0000256" key="1">
    <source>
        <dbReference type="ARBA" id="ARBA00004117"/>
    </source>
</evidence>
<dbReference type="eggNOG" id="COG1677">
    <property type="taxonomic scope" value="Bacteria"/>
</dbReference>
<dbReference type="InterPro" id="IPR001624">
    <property type="entry name" value="FliE"/>
</dbReference>
<keyword evidence="3 4" id="KW-0975">Bacterial flagellum</keyword>
<dbReference type="PANTHER" id="PTHR34653">
    <property type="match status" value="1"/>
</dbReference>
<keyword evidence="6" id="KW-0969">Cilium</keyword>
<evidence type="ECO:0000256" key="2">
    <source>
        <dbReference type="ARBA" id="ARBA00009272"/>
    </source>
</evidence>
<dbReference type="HAMAP" id="MF_00724">
    <property type="entry name" value="FliE"/>
    <property type="match status" value="1"/>
</dbReference>
<evidence type="ECO:0000256" key="5">
    <source>
        <dbReference type="NCBIfam" id="TIGR00205"/>
    </source>
</evidence>
<evidence type="ECO:0000256" key="4">
    <source>
        <dbReference type="HAMAP-Rule" id="MF_00724"/>
    </source>
</evidence>